<gene>
    <name evidence="2" type="ORF">HZH66_006528</name>
</gene>
<dbReference type="SUPFAM" id="SSF101447">
    <property type="entry name" value="Formin homology 2 domain (FH2 domain)"/>
    <property type="match status" value="1"/>
</dbReference>
<feature type="compositionally biased region" description="Low complexity" evidence="1">
    <location>
        <begin position="36"/>
        <end position="45"/>
    </location>
</feature>
<dbReference type="EMBL" id="JACSEA010000006">
    <property type="protein sequence ID" value="KAF7398631.1"/>
    <property type="molecule type" value="Genomic_DNA"/>
</dbReference>
<sequence length="133" mass="15492">MVRKWPVEASDAPCKSAAAISTPPPPPPPPPPLPRLQPSSSSTPRRSTRLLRIESRLEIHYFLVTQNGTRSYTNRKSNMFEKFQEEKLQYRHEKNYYEQVEGKNSWDRSLRDATELHDVQPEGCRILQIMKED</sequence>
<comment type="caution">
    <text evidence="2">The sequence shown here is derived from an EMBL/GenBank/DDBJ whole genome shotgun (WGS) entry which is preliminary data.</text>
</comment>
<accession>A0A834K208</accession>
<proteinExistence type="predicted"/>
<evidence type="ECO:0000256" key="1">
    <source>
        <dbReference type="SAM" id="MobiDB-lite"/>
    </source>
</evidence>
<dbReference type="AlphaFoldDB" id="A0A834K208"/>
<organism evidence="2 3">
    <name type="scientific">Vespula vulgaris</name>
    <name type="common">Yellow jacket</name>
    <name type="synonym">Wasp</name>
    <dbReference type="NCBI Taxonomy" id="7454"/>
    <lineage>
        <taxon>Eukaryota</taxon>
        <taxon>Metazoa</taxon>
        <taxon>Ecdysozoa</taxon>
        <taxon>Arthropoda</taxon>
        <taxon>Hexapoda</taxon>
        <taxon>Insecta</taxon>
        <taxon>Pterygota</taxon>
        <taxon>Neoptera</taxon>
        <taxon>Endopterygota</taxon>
        <taxon>Hymenoptera</taxon>
        <taxon>Apocrita</taxon>
        <taxon>Aculeata</taxon>
        <taxon>Vespoidea</taxon>
        <taxon>Vespidae</taxon>
        <taxon>Vespinae</taxon>
        <taxon>Vespula</taxon>
    </lineage>
</organism>
<evidence type="ECO:0000313" key="2">
    <source>
        <dbReference type="EMBL" id="KAF7398631.1"/>
    </source>
</evidence>
<keyword evidence="3" id="KW-1185">Reference proteome</keyword>
<name>A0A834K208_VESVU</name>
<protein>
    <submittedName>
        <fullName evidence="2">Uncharacterized protein</fullName>
    </submittedName>
</protein>
<dbReference type="Proteomes" id="UP000614350">
    <property type="component" value="Unassembled WGS sequence"/>
</dbReference>
<evidence type="ECO:0000313" key="3">
    <source>
        <dbReference type="Proteomes" id="UP000614350"/>
    </source>
</evidence>
<reference evidence="2" key="1">
    <citation type="journal article" date="2020" name="G3 (Bethesda)">
        <title>High-Quality Assemblies for Three Invasive Social Wasps from the &lt;i&gt;Vespula&lt;/i&gt; Genus.</title>
        <authorList>
            <person name="Harrop T.W.R."/>
            <person name="Guhlin J."/>
            <person name="McLaughlin G.M."/>
            <person name="Permina E."/>
            <person name="Stockwell P."/>
            <person name="Gilligan J."/>
            <person name="Le Lec M.F."/>
            <person name="Gruber M.A.M."/>
            <person name="Quinn O."/>
            <person name="Lovegrove M."/>
            <person name="Duncan E.J."/>
            <person name="Remnant E.J."/>
            <person name="Van Eeckhoven J."/>
            <person name="Graham B."/>
            <person name="Knapp R.A."/>
            <person name="Langford K.W."/>
            <person name="Kronenberg Z."/>
            <person name="Press M.O."/>
            <person name="Eacker S.M."/>
            <person name="Wilson-Rankin E.E."/>
            <person name="Purcell J."/>
            <person name="Lester P.J."/>
            <person name="Dearden P.K."/>
        </authorList>
    </citation>
    <scope>NUCLEOTIDE SEQUENCE</scope>
    <source>
        <strain evidence="2">Marl-1</strain>
    </source>
</reference>
<feature type="region of interest" description="Disordered" evidence="1">
    <location>
        <begin position="1"/>
        <end position="47"/>
    </location>
</feature>
<feature type="compositionally biased region" description="Pro residues" evidence="1">
    <location>
        <begin position="22"/>
        <end position="35"/>
    </location>
</feature>